<dbReference type="InterPro" id="IPR010131">
    <property type="entry name" value="MdtP/NodT-like"/>
</dbReference>
<keyword evidence="3 8" id="KW-0812">Transmembrane</keyword>
<evidence type="ECO:0000256" key="4">
    <source>
        <dbReference type="ARBA" id="ARBA00023136"/>
    </source>
</evidence>
<proteinExistence type="inferred from homology"/>
<evidence type="ECO:0000256" key="1">
    <source>
        <dbReference type="ARBA" id="ARBA00007613"/>
    </source>
</evidence>
<evidence type="ECO:0000256" key="8">
    <source>
        <dbReference type="RuleBase" id="RU362097"/>
    </source>
</evidence>
<dbReference type="PROSITE" id="PS51257">
    <property type="entry name" value="PROKAR_LIPOPROTEIN"/>
    <property type="match status" value="1"/>
</dbReference>
<dbReference type="Pfam" id="PF02321">
    <property type="entry name" value="OEP"/>
    <property type="match status" value="2"/>
</dbReference>
<comment type="caution">
    <text evidence="9">The sequence shown here is derived from an EMBL/GenBank/DDBJ whole genome shotgun (WGS) entry which is preliminary data.</text>
</comment>
<evidence type="ECO:0000313" key="10">
    <source>
        <dbReference type="Proteomes" id="UP000063434"/>
    </source>
</evidence>
<dbReference type="AlphaFoldDB" id="A0A109KNW6"/>
<dbReference type="Proteomes" id="UP000063434">
    <property type="component" value="Unassembled WGS sequence"/>
</dbReference>
<comment type="subcellular location">
    <subcellularLocation>
        <location evidence="8">Cell outer membrane</location>
        <topology evidence="8">Lipid-anchor</topology>
    </subcellularLocation>
</comment>
<evidence type="ECO:0000256" key="5">
    <source>
        <dbReference type="ARBA" id="ARBA00023139"/>
    </source>
</evidence>
<keyword evidence="5 8" id="KW-0564">Palmitate</keyword>
<gene>
    <name evidence="9" type="primary">oprM_5</name>
    <name evidence="9" type="ORF">PFL603g_04064</name>
</gene>
<dbReference type="GO" id="GO:0009279">
    <property type="term" value="C:cell outer membrane"/>
    <property type="evidence" value="ECO:0007669"/>
    <property type="project" value="UniProtKB-SubCell"/>
</dbReference>
<keyword evidence="7 8" id="KW-0449">Lipoprotein</keyword>
<evidence type="ECO:0000256" key="6">
    <source>
        <dbReference type="ARBA" id="ARBA00023237"/>
    </source>
</evidence>
<dbReference type="PANTHER" id="PTHR30203:SF25">
    <property type="entry name" value="OUTER MEMBRANE PROTEIN-RELATED"/>
    <property type="match status" value="1"/>
</dbReference>
<dbReference type="Gene3D" id="2.20.200.10">
    <property type="entry name" value="Outer membrane efflux proteins (OEP)"/>
    <property type="match status" value="1"/>
</dbReference>
<dbReference type="PATRIC" id="fig|294.195.peg.4346"/>
<accession>A0A109KNW6</accession>
<dbReference type="EMBL" id="LCYC01000052">
    <property type="protein sequence ID" value="KWV72723.1"/>
    <property type="molecule type" value="Genomic_DNA"/>
</dbReference>
<evidence type="ECO:0000313" key="9">
    <source>
        <dbReference type="EMBL" id="KWV72723.1"/>
    </source>
</evidence>
<keyword evidence="2 8" id="KW-1134">Transmembrane beta strand</keyword>
<evidence type="ECO:0000256" key="7">
    <source>
        <dbReference type="ARBA" id="ARBA00023288"/>
    </source>
</evidence>
<keyword evidence="4 8" id="KW-0472">Membrane</keyword>
<reference evidence="9 10" key="1">
    <citation type="submission" date="2015-05" db="EMBL/GenBank/DDBJ databases">
        <title>A genomic and transcriptomic approach to investigate the blue pigment phenotype in Pseudomonas fluorescens.</title>
        <authorList>
            <person name="Andreani N.A."/>
            <person name="Cardazzo B."/>
        </authorList>
    </citation>
    <scope>NUCLEOTIDE SEQUENCE [LARGE SCALE GENOMIC DNA]</scope>
    <source>
        <strain evidence="9 10">Ps_40</strain>
    </source>
</reference>
<name>A0A109KNW6_PSEFL</name>
<dbReference type="InterPro" id="IPR003423">
    <property type="entry name" value="OMP_efflux"/>
</dbReference>
<evidence type="ECO:0000256" key="3">
    <source>
        <dbReference type="ARBA" id="ARBA00022692"/>
    </source>
</evidence>
<evidence type="ECO:0000256" key="2">
    <source>
        <dbReference type="ARBA" id="ARBA00022452"/>
    </source>
</evidence>
<keyword evidence="6" id="KW-0998">Cell outer membrane</keyword>
<dbReference type="SUPFAM" id="SSF56954">
    <property type="entry name" value="Outer membrane efflux proteins (OEP)"/>
    <property type="match status" value="1"/>
</dbReference>
<dbReference type="Gene3D" id="1.20.1600.10">
    <property type="entry name" value="Outer membrane efflux proteins (OEP)"/>
    <property type="match status" value="1"/>
</dbReference>
<organism evidence="9 10">
    <name type="scientific">Pseudomonas fluorescens</name>
    <dbReference type="NCBI Taxonomy" id="294"/>
    <lineage>
        <taxon>Bacteria</taxon>
        <taxon>Pseudomonadati</taxon>
        <taxon>Pseudomonadota</taxon>
        <taxon>Gammaproteobacteria</taxon>
        <taxon>Pseudomonadales</taxon>
        <taxon>Pseudomonadaceae</taxon>
        <taxon>Pseudomonas</taxon>
    </lineage>
</organism>
<dbReference type="NCBIfam" id="TIGR01845">
    <property type="entry name" value="outer_NodT"/>
    <property type="match status" value="1"/>
</dbReference>
<dbReference type="RefSeq" id="WP_056787473.1">
    <property type="nucleotide sequence ID" value="NZ_LCYC01000052.1"/>
</dbReference>
<dbReference type="PANTHER" id="PTHR30203">
    <property type="entry name" value="OUTER MEMBRANE CATION EFFLUX PROTEIN"/>
    <property type="match status" value="1"/>
</dbReference>
<comment type="similarity">
    <text evidence="1 8">Belongs to the outer membrane factor (OMF) (TC 1.B.17) family.</text>
</comment>
<protein>
    <submittedName>
        <fullName evidence="9">Outer membrane protein OprM</fullName>
    </submittedName>
</protein>
<dbReference type="GO" id="GO:0015562">
    <property type="term" value="F:efflux transmembrane transporter activity"/>
    <property type="evidence" value="ECO:0007669"/>
    <property type="project" value="InterPro"/>
</dbReference>
<sequence length="484" mass="51226">MKQAYPAFVLSLTLLAGCGSVGPDYSAPVLPAAQRATSFGAPIAGLGPGEVEVQWWQVFDEPALSQLIQQALAANHDIGIAAARLDEAKALLRESRQGFLPSGGAALGYEHRKRSEVETPFGEERSIETTRAAVNAAWEIDLFGRVRRSVEAAQAQAGSRQALLRSVQASVAATVAATWFDLQGIEAEQAVVADISQSQRDSLGLVGQMVSVGAATEFDRLRAEALLRNVEAVAPDLERRRARATNALAVLLGQAPQGFKPPQARPGRETLNLRTLQVGDPAGLLARRADIAAAERTLAAATAQIGVETAGLYPDIQVQGSIGLLAGSLNALGDAGMQSNFIAPVIRWSLLDTGRVRARIAASEARTQAALIAYDQTVLRALQETDDAFQANRTAGNTLGLRLLEAAANREAASFARERFAQGEGVYLDVLEAERADFTSRRALTAARTEQRLAVVGIYKALGGGWEICERAGQACSGAAAVLR</sequence>